<dbReference type="PANTHER" id="PTHR43737">
    <property type="entry name" value="BLL7424 PROTEIN"/>
    <property type="match status" value="1"/>
</dbReference>
<dbReference type="Proteomes" id="UP001254608">
    <property type="component" value="Unassembled WGS sequence"/>
</dbReference>
<evidence type="ECO:0000313" key="2">
    <source>
        <dbReference type="Proteomes" id="UP001254608"/>
    </source>
</evidence>
<reference evidence="1 2" key="1">
    <citation type="submission" date="2023-09" db="EMBL/GenBank/DDBJ databases">
        <authorList>
            <person name="Rey-Velasco X."/>
        </authorList>
    </citation>
    <scope>NUCLEOTIDE SEQUENCE [LARGE SCALE GENOMIC DNA]</scope>
    <source>
        <strain evidence="1 2">W345</strain>
    </source>
</reference>
<keyword evidence="2" id="KW-1185">Reference proteome</keyword>
<protein>
    <submittedName>
        <fullName evidence="1">DUF1501 domain-containing protein</fullName>
    </submittedName>
</protein>
<name>A0ABU2WE08_9GAMM</name>
<dbReference type="InterPro" id="IPR010869">
    <property type="entry name" value="DUF1501"/>
</dbReference>
<evidence type="ECO:0000313" key="1">
    <source>
        <dbReference type="EMBL" id="MDT0496115.1"/>
    </source>
</evidence>
<dbReference type="RefSeq" id="WP_311363506.1">
    <property type="nucleotide sequence ID" value="NZ_JAVRIC010000002.1"/>
</dbReference>
<proteinExistence type="predicted"/>
<sequence length="385" mass="39568">MPLSRRDLLKGAKAATGNVLVCIFQRGAADGLNCLVPYGDPGYYARRTRIAIPPPGQSGGALDLNGFFGLNPAAASMRTLYDAGRLALVHAAGVPHGTRSHFDAQARVEEGIAAGLALDTGWIGRHLAATASAADRPFRATSLSGAVPTSLLGAPDPLAVSEIDAFGLGDLGGTPYQDTLAALFRESVPYAGTAQTALAAMDELAAADPGQFMPANGAEYPPGEAGSKLLQTAQLIKADLGVEVVCLDLGGWDHHENENNYLPTSLGGLADALLAFDTDLGAQMERVTVIAMTEFGRRVGDNASNGTDHGTGSLFYALGGGVAGGQIAGPWPGLADAQLASGEDLAITTDTRGLLAQCLERRLGNADALGLFPSYTPATVPELFV</sequence>
<comment type="caution">
    <text evidence="1">The sequence shown here is derived from an EMBL/GenBank/DDBJ whole genome shotgun (WGS) entry which is preliminary data.</text>
</comment>
<gene>
    <name evidence="1" type="ORF">RM530_01870</name>
</gene>
<dbReference type="EMBL" id="JAVRIC010000002">
    <property type="protein sequence ID" value="MDT0496115.1"/>
    <property type="molecule type" value="Genomic_DNA"/>
</dbReference>
<dbReference type="Pfam" id="PF07394">
    <property type="entry name" value="DUF1501"/>
    <property type="match status" value="1"/>
</dbReference>
<accession>A0ABU2WE08</accession>
<organism evidence="1 2">
    <name type="scientific">Banduia mediterranea</name>
    <dbReference type="NCBI Taxonomy" id="3075609"/>
    <lineage>
        <taxon>Bacteria</taxon>
        <taxon>Pseudomonadati</taxon>
        <taxon>Pseudomonadota</taxon>
        <taxon>Gammaproteobacteria</taxon>
        <taxon>Nevskiales</taxon>
        <taxon>Algiphilaceae</taxon>
        <taxon>Banduia</taxon>
    </lineage>
</organism>
<dbReference type="PANTHER" id="PTHR43737:SF1">
    <property type="entry name" value="DUF1501 DOMAIN-CONTAINING PROTEIN"/>
    <property type="match status" value="1"/>
</dbReference>